<feature type="transmembrane region" description="Helical" evidence="1">
    <location>
        <begin position="21"/>
        <end position="43"/>
    </location>
</feature>
<dbReference type="VEuPathDB" id="FungiDB:ASPSYDRAFT_92663"/>
<accession>A0A1L9T7W2</accession>
<keyword evidence="1" id="KW-0812">Transmembrane</keyword>
<dbReference type="RefSeq" id="XP_040699336.1">
    <property type="nucleotide sequence ID" value="XM_040852714.1"/>
</dbReference>
<evidence type="ECO:0000256" key="1">
    <source>
        <dbReference type="SAM" id="Phobius"/>
    </source>
</evidence>
<reference evidence="3" key="1">
    <citation type="journal article" date="2017" name="Genome Biol.">
        <title>Comparative genomics reveals high biological diversity and specific adaptations in the industrially and medically important fungal genus Aspergillus.</title>
        <authorList>
            <person name="de Vries R.P."/>
            <person name="Riley R."/>
            <person name="Wiebenga A."/>
            <person name="Aguilar-Osorio G."/>
            <person name="Amillis S."/>
            <person name="Uchima C.A."/>
            <person name="Anderluh G."/>
            <person name="Asadollahi M."/>
            <person name="Askin M."/>
            <person name="Barry K."/>
            <person name="Battaglia E."/>
            <person name="Bayram O."/>
            <person name="Benocci T."/>
            <person name="Braus-Stromeyer S.A."/>
            <person name="Caldana C."/>
            <person name="Canovas D."/>
            <person name="Cerqueira G.C."/>
            <person name="Chen F."/>
            <person name="Chen W."/>
            <person name="Choi C."/>
            <person name="Clum A."/>
            <person name="Dos Santos R.A."/>
            <person name="Damasio A.R."/>
            <person name="Diallinas G."/>
            <person name="Emri T."/>
            <person name="Fekete E."/>
            <person name="Flipphi M."/>
            <person name="Freyberg S."/>
            <person name="Gallo A."/>
            <person name="Gournas C."/>
            <person name="Habgood R."/>
            <person name="Hainaut M."/>
            <person name="Harispe M.L."/>
            <person name="Henrissat B."/>
            <person name="Hilden K.S."/>
            <person name="Hope R."/>
            <person name="Hossain A."/>
            <person name="Karabika E."/>
            <person name="Karaffa L."/>
            <person name="Karanyi Z."/>
            <person name="Krasevec N."/>
            <person name="Kuo A."/>
            <person name="Kusch H."/>
            <person name="LaButti K."/>
            <person name="Lagendijk E.L."/>
            <person name="Lapidus A."/>
            <person name="Levasseur A."/>
            <person name="Lindquist E."/>
            <person name="Lipzen A."/>
            <person name="Logrieco A.F."/>
            <person name="MacCabe A."/>
            <person name="Maekelae M.R."/>
            <person name="Malavazi I."/>
            <person name="Melin P."/>
            <person name="Meyer V."/>
            <person name="Mielnichuk N."/>
            <person name="Miskei M."/>
            <person name="Molnar A.P."/>
            <person name="Mule G."/>
            <person name="Ngan C.Y."/>
            <person name="Orejas M."/>
            <person name="Orosz E."/>
            <person name="Ouedraogo J.P."/>
            <person name="Overkamp K.M."/>
            <person name="Park H.-S."/>
            <person name="Perrone G."/>
            <person name="Piumi F."/>
            <person name="Punt P.J."/>
            <person name="Ram A.F."/>
            <person name="Ramon A."/>
            <person name="Rauscher S."/>
            <person name="Record E."/>
            <person name="Riano-Pachon D.M."/>
            <person name="Robert V."/>
            <person name="Roehrig J."/>
            <person name="Ruller R."/>
            <person name="Salamov A."/>
            <person name="Salih N.S."/>
            <person name="Samson R.A."/>
            <person name="Sandor E."/>
            <person name="Sanguinetti M."/>
            <person name="Schuetze T."/>
            <person name="Sepcic K."/>
            <person name="Shelest E."/>
            <person name="Sherlock G."/>
            <person name="Sophianopoulou V."/>
            <person name="Squina F.M."/>
            <person name="Sun H."/>
            <person name="Susca A."/>
            <person name="Todd R.B."/>
            <person name="Tsang A."/>
            <person name="Unkles S.E."/>
            <person name="van de Wiele N."/>
            <person name="van Rossen-Uffink D."/>
            <person name="Oliveira J.V."/>
            <person name="Vesth T.C."/>
            <person name="Visser J."/>
            <person name="Yu J.-H."/>
            <person name="Zhou M."/>
            <person name="Andersen M.R."/>
            <person name="Archer D.B."/>
            <person name="Baker S.E."/>
            <person name="Benoit I."/>
            <person name="Brakhage A.A."/>
            <person name="Braus G.H."/>
            <person name="Fischer R."/>
            <person name="Frisvad J.C."/>
            <person name="Goldman G.H."/>
            <person name="Houbraken J."/>
            <person name="Oakley B."/>
            <person name="Pocsi I."/>
            <person name="Scazzocchio C."/>
            <person name="Seiboth B."/>
            <person name="vanKuyk P.A."/>
            <person name="Wortman J."/>
            <person name="Dyer P.S."/>
            <person name="Grigoriev I.V."/>
        </authorList>
    </citation>
    <scope>NUCLEOTIDE SEQUENCE [LARGE SCALE GENOMIC DNA]</scope>
    <source>
        <strain evidence="3">CBS 593.65</strain>
    </source>
</reference>
<dbReference type="AlphaFoldDB" id="A0A1L9T7W2"/>
<sequence>METSTEDGDDRRLSLSREYCTISIAVVVSTTKFIVTVGTLQFSNTAKSRPQMNPSQTRPLPRILGLLGCFSWRAPIVTDYVWKATAGRSQMKQWRDKGLSGDASGRLLGSRGQALIQGREEFGGARLGADKTGFGTGLVQQVRLPIQTPPPRAVGRGTYHTARLPARRDPDAANGALNSWRPEIETMALFDSSTSFPHDTLETADNRCSVAVVLLARTMPSFITRLHARLGLGLYFPRIPPGSFAAIAS</sequence>
<dbReference type="GeneID" id="63768787"/>
<dbReference type="OrthoDB" id="10544605at2759"/>
<organism evidence="2 3">
    <name type="scientific">Aspergillus sydowii CBS 593.65</name>
    <dbReference type="NCBI Taxonomy" id="1036612"/>
    <lineage>
        <taxon>Eukaryota</taxon>
        <taxon>Fungi</taxon>
        <taxon>Dikarya</taxon>
        <taxon>Ascomycota</taxon>
        <taxon>Pezizomycotina</taxon>
        <taxon>Eurotiomycetes</taxon>
        <taxon>Eurotiomycetidae</taxon>
        <taxon>Eurotiales</taxon>
        <taxon>Aspergillaceae</taxon>
        <taxon>Aspergillus</taxon>
        <taxon>Aspergillus subgen. Nidulantes</taxon>
    </lineage>
</organism>
<gene>
    <name evidence="2" type="ORF">ASPSYDRAFT_92663</name>
</gene>
<keyword evidence="1" id="KW-1133">Transmembrane helix</keyword>
<protein>
    <submittedName>
        <fullName evidence="2">Uncharacterized protein</fullName>
    </submittedName>
</protein>
<dbReference type="Proteomes" id="UP000184356">
    <property type="component" value="Unassembled WGS sequence"/>
</dbReference>
<evidence type="ECO:0000313" key="2">
    <source>
        <dbReference type="EMBL" id="OJJ55530.1"/>
    </source>
</evidence>
<keyword evidence="1" id="KW-0472">Membrane</keyword>
<dbReference type="EMBL" id="KV878592">
    <property type="protein sequence ID" value="OJJ55530.1"/>
    <property type="molecule type" value="Genomic_DNA"/>
</dbReference>
<proteinExistence type="predicted"/>
<evidence type="ECO:0000313" key="3">
    <source>
        <dbReference type="Proteomes" id="UP000184356"/>
    </source>
</evidence>
<name>A0A1L9T7W2_9EURO</name>
<keyword evidence="3" id="KW-1185">Reference proteome</keyword>